<feature type="compositionally biased region" description="Low complexity" evidence="1">
    <location>
        <begin position="133"/>
        <end position="148"/>
    </location>
</feature>
<dbReference type="Proteomes" id="UP000485058">
    <property type="component" value="Unassembled WGS sequence"/>
</dbReference>
<comment type="caution">
    <text evidence="3">The sequence shown here is derived from an EMBL/GenBank/DDBJ whole genome shotgun (WGS) entry which is preliminary data.</text>
</comment>
<feature type="signal peptide" evidence="2">
    <location>
        <begin position="1"/>
        <end position="17"/>
    </location>
</feature>
<evidence type="ECO:0000313" key="4">
    <source>
        <dbReference type="Proteomes" id="UP000485058"/>
    </source>
</evidence>
<feature type="region of interest" description="Disordered" evidence="1">
    <location>
        <begin position="130"/>
        <end position="173"/>
    </location>
</feature>
<dbReference type="AlphaFoldDB" id="A0A699ZFU6"/>
<keyword evidence="2" id="KW-0732">Signal</keyword>
<accession>A0A699ZFU6</accession>
<sequence>MAGHCSLLVSLLGHSNSLVAVIKRTQSASILAADRDEVTHAVDVLSGLTAYPAMCWSWTLRDQQQLGCFEENSTATADEECALQPLDQCPESSFVWRHGLVRPATSSQQARDFVKALLTEQELQHLVPGWQPAAGTSSSGAVSQQGQGEPPAPEGAVGAQQQSRRARRQQQRQALAIDASLPAGLLIPDGLVLDVPRYLTALWAACRDRAAQAANTSSAQLHTGWACTSLRAFCHPPPHLLAGAAAAWSPARSWAVGRVSLPSCCACVLPPRRSGVRGLPPRTPAGSVPLLGRLPAPYAPEATSAAPPSFWVIAGLGARGLVWHAWLADRLARAVLSGEESDLPRDCTEWQRAGSRAPRFEDP</sequence>
<reference evidence="3 4" key="1">
    <citation type="submission" date="2020-02" db="EMBL/GenBank/DDBJ databases">
        <title>Draft genome sequence of Haematococcus lacustris strain NIES-144.</title>
        <authorList>
            <person name="Morimoto D."/>
            <person name="Nakagawa S."/>
            <person name="Yoshida T."/>
            <person name="Sawayama S."/>
        </authorList>
    </citation>
    <scope>NUCLEOTIDE SEQUENCE [LARGE SCALE GENOMIC DNA]</scope>
    <source>
        <strain evidence="3 4">NIES-144</strain>
    </source>
</reference>
<feature type="chain" id="PRO_5025564426" description="FAD dependent oxidoreductase domain-containing protein" evidence="2">
    <location>
        <begin position="18"/>
        <end position="363"/>
    </location>
</feature>
<organism evidence="3 4">
    <name type="scientific">Haematococcus lacustris</name>
    <name type="common">Green alga</name>
    <name type="synonym">Haematococcus pluvialis</name>
    <dbReference type="NCBI Taxonomy" id="44745"/>
    <lineage>
        <taxon>Eukaryota</taxon>
        <taxon>Viridiplantae</taxon>
        <taxon>Chlorophyta</taxon>
        <taxon>core chlorophytes</taxon>
        <taxon>Chlorophyceae</taxon>
        <taxon>CS clade</taxon>
        <taxon>Chlamydomonadales</taxon>
        <taxon>Haematococcaceae</taxon>
        <taxon>Haematococcus</taxon>
    </lineage>
</organism>
<dbReference type="EMBL" id="BLLF01001189">
    <property type="protein sequence ID" value="GFH17708.1"/>
    <property type="molecule type" value="Genomic_DNA"/>
</dbReference>
<evidence type="ECO:0000256" key="2">
    <source>
        <dbReference type="SAM" id="SignalP"/>
    </source>
</evidence>
<name>A0A699ZFU6_HAELA</name>
<evidence type="ECO:0000313" key="3">
    <source>
        <dbReference type="EMBL" id="GFH17708.1"/>
    </source>
</evidence>
<keyword evidence="4" id="KW-1185">Reference proteome</keyword>
<evidence type="ECO:0000256" key="1">
    <source>
        <dbReference type="SAM" id="MobiDB-lite"/>
    </source>
</evidence>
<evidence type="ECO:0008006" key="5">
    <source>
        <dbReference type="Google" id="ProtNLM"/>
    </source>
</evidence>
<protein>
    <recommendedName>
        <fullName evidence="5">FAD dependent oxidoreductase domain-containing protein</fullName>
    </recommendedName>
</protein>
<gene>
    <name evidence="3" type="ORF">HaLaN_14395</name>
</gene>
<proteinExistence type="predicted"/>